<organism evidence="1 2">
    <name type="scientific">Alteribacter keqinensis</name>
    <dbReference type="NCBI Taxonomy" id="2483800"/>
    <lineage>
        <taxon>Bacteria</taxon>
        <taxon>Bacillati</taxon>
        <taxon>Bacillota</taxon>
        <taxon>Bacilli</taxon>
        <taxon>Bacillales</taxon>
        <taxon>Bacillaceae</taxon>
        <taxon>Alteribacter</taxon>
    </lineage>
</organism>
<comment type="caution">
    <text evidence="1">The sequence shown here is derived from an EMBL/GenBank/DDBJ whole genome shotgun (WGS) entry which is preliminary data.</text>
</comment>
<name>A0A3M7TPL0_9BACI</name>
<keyword evidence="2" id="KW-1185">Reference proteome</keyword>
<sequence length="72" mass="8142">MMVYAKVNGIDVKLFHGAKLKHALLKADERFYYSVVKHGSTIRDQEGNHVDIMGAVDKGFCYTVDPVLDRET</sequence>
<protein>
    <submittedName>
        <fullName evidence="1">Uncharacterized protein</fullName>
    </submittedName>
</protein>
<evidence type="ECO:0000313" key="2">
    <source>
        <dbReference type="Proteomes" id="UP000278746"/>
    </source>
</evidence>
<gene>
    <name evidence="1" type="ORF">EBO34_17320</name>
</gene>
<reference evidence="1 2" key="1">
    <citation type="submission" date="2018-10" db="EMBL/GenBank/DDBJ databases">
        <title>Bacillus Keqinensis sp. nov., a moderately halophilic bacterium isolated from a saline-alkaline lake.</title>
        <authorList>
            <person name="Wang H."/>
        </authorList>
    </citation>
    <scope>NUCLEOTIDE SEQUENCE [LARGE SCALE GENOMIC DNA]</scope>
    <source>
        <strain evidence="1 2">KQ-3</strain>
    </source>
</reference>
<dbReference type="EMBL" id="RHIB01000003">
    <property type="protein sequence ID" value="RNA66957.1"/>
    <property type="molecule type" value="Genomic_DNA"/>
</dbReference>
<proteinExistence type="predicted"/>
<accession>A0A3M7TPL0</accession>
<dbReference type="AlphaFoldDB" id="A0A3M7TPL0"/>
<dbReference type="OrthoDB" id="1074836at2"/>
<evidence type="ECO:0000313" key="1">
    <source>
        <dbReference type="EMBL" id="RNA66957.1"/>
    </source>
</evidence>
<dbReference type="Proteomes" id="UP000278746">
    <property type="component" value="Unassembled WGS sequence"/>
</dbReference>